<evidence type="ECO:0000256" key="1">
    <source>
        <dbReference type="SAM" id="MobiDB-lite"/>
    </source>
</evidence>
<proteinExistence type="predicted"/>
<evidence type="ECO:0000313" key="3">
    <source>
        <dbReference type="Proteomes" id="UP000250462"/>
    </source>
</evidence>
<accession>A0A329R3N0</accession>
<feature type="region of interest" description="Disordered" evidence="1">
    <location>
        <begin position="162"/>
        <end position="208"/>
    </location>
</feature>
<reference evidence="2 3" key="1">
    <citation type="submission" date="2018-06" db="EMBL/GenBank/DDBJ databases">
        <title>Phytoactinopolyspora halophila sp. nov., a novel halophilic actinomycete isolated from a saline soil in China.</title>
        <authorList>
            <person name="Tang S.-K."/>
        </authorList>
    </citation>
    <scope>NUCLEOTIDE SEQUENCE [LARGE SCALE GENOMIC DNA]</scope>
    <source>
        <strain evidence="2 3">YIM 96934</strain>
    </source>
</reference>
<evidence type="ECO:0000313" key="2">
    <source>
        <dbReference type="EMBL" id="RAW18102.1"/>
    </source>
</evidence>
<gene>
    <name evidence="2" type="ORF">DPM12_04560</name>
</gene>
<feature type="region of interest" description="Disordered" evidence="1">
    <location>
        <begin position="128"/>
        <end position="148"/>
    </location>
</feature>
<feature type="region of interest" description="Disordered" evidence="1">
    <location>
        <begin position="270"/>
        <end position="290"/>
    </location>
</feature>
<comment type="caution">
    <text evidence="2">The sequence shown here is derived from an EMBL/GenBank/DDBJ whole genome shotgun (WGS) entry which is preliminary data.</text>
</comment>
<organism evidence="2 3">
    <name type="scientific">Phytoactinopolyspora halophila</name>
    <dbReference type="NCBI Taxonomy" id="1981511"/>
    <lineage>
        <taxon>Bacteria</taxon>
        <taxon>Bacillati</taxon>
        <taxon>Actinomycetota</taxon>
        <taxon>Actinomycetes</taxon>
        <taxon>Jiangellales</taxon>
        <taxon>Jiangellaceae</taxon>
        <taxon>Phytoactinopolyspora</taxon>
    </lineage>
</organism>
<feature type="compositionally biased region" description="Basic and acidic residues" evidence="1">
    <location>
        <begin position="58"/>
        <end position="69"/>
    </location>
</feature>
<name>A0A329R3N0_9ACTN</name>
<protein>
    <submittedName>
        <fullName evidence="2">Uncharacterized protein</fullName>
    </submittedName>
</protein>
<keyword evidence="3" id="KW-1185">Reference proteome</keyword>
<dbReference type="Proteomes" id="UP000250462">
    <property type="component" value="Unassembled WGS sequence"/>
</dbReference>
<sequence length="354" mass="39763">MTMWASMGAVALVLTACSDDSDDTAASSSSDEQSPLEEYMGGMYSSGFGNRAVSSVGSEDREMSEEERQNFQRFEELVAECMQEEGFEYVPRSADDLESANSEFEEAFALEPEEFAEEYGYGFTTLMAGNEEEPADPNEEIREDMSETEREAYDRALWGDMTGTEEAVSEEGAEQTAPPEPPAPEDRGCQGQASAEVYEQSEGESVDMRDFDGLMSDVSALQERIRSDPRLEDAVSEWQHCMADGGYPDFEHPDDAEQSVLQRMNELYTASQEGEDGGSSGMMTNPFDELDQEELAEIQEYEVDVATVDYACQQEHYLETYREVAFEMEEEFVEQHKEELEQFRDEVVQRGGQG</sequence>
<dbReference type="AlphaFoldDB" id="A0A329R3N0"/>
<feature type="region of interest" description="Disordered" evidence="1">
    <location>
        <begin position="20"/>
        <end position="69"/>
    </location>
</feature>
<dbReference type="EMBL" id="QMIG01000002">
    <property type="protein sequence ID" value="RAW18102.1"/>
    <property type="molecule type" value="Genomic_DNA"/>
</dbReference>
<feature type="compositionally biased region" description="Basic and acidic residues" evidence="1">
    <location>
        <begin position="139"/>
        <end position="148"/>
    </location>
</feature>